<dbReference type="InterPro" id="IPR006449">
    <property type="entry name" value="Squal_synth-like"/>
</dbReference>
<feature type="domain" description="Nudix hydrolase" evidence="14">
    <location>
        <begin position="52"/>
        <end position="215"/>
    </location>
</feature>
<evidence type="ECO:0000256" key="7">
    <source>
        <dbReference type="ARBA" id="ARBA00022723"/>
    </source>
</evidence>
<keyword evidence="7" id="KW-0479">Metal-binding</keyword>
<dbReference type="CDD" id="cd00683">
    <property type="entry name" value="Trans_IPPS_HH"/>
    <property type="match status" value="1"/>
</dbReference>
<dbReference type="OrthoDB" id="510307at2759"/>
<dbReference type="Gene3D" id="3.90.79.10">
    <property type="entry name" value="Nucleoside Triphosphate Pyrophosphohydrolase"/>
    <property type="match status" value="1"/>
</dbReference>
<evidence type="ECO:0000256" key="6">
    <source>
        <dbReference type="ARBA" id="ARBA00022679"/>
    </source>
</evidence>
<dbReference type="GO" id="GO:0051996">
    <property type="term" value="F:squalene synthase [NAD(P)H] activity"/>
    <property type="evidence" value="ECO:0007669"/>
    <property type="project" value="InterPro"/>
</dbReference>
<evidence type="ECO:0000256" key="10">
    <source>
        <dbReference type="ARBA" id="ARBA00023098"/>
    </source>
</evidence>
<dbReference type="InterPro" id="IPR033904">
    <property type="entry name" value="Trans_IPPS_HH"/>
</dbReference>
<dbReference type="GO" id="GO:0006694">
    <property type="term" value="P:steroid biosynthetic process"/>
    <property type="evidence" value="ECO:0007669"/>
    <property type="project" value="UniProtKB-KW"/>
</dbReference>
<dbReference type="FunFam" id="1.10.600.10:FF:000023">
    <property type="entry name" value="Squalene synthase"/>
    <property type="match status" value="1"/>
</dbReference>
<dbReference type="PROSITE" id="PS01045">
    <property type="entry name" value="SQUALEN_PHYTOEN_SYN_2"/>
    <property type="match status" value="1"/>
</dbReference>
<comment type="caution">
    <text evidence="15">The sequence shown here is derived from an EMBL/GenBank/DDBJ whole genome shotgun (WGS) entry which is preliminary data.</text>
</comment>
<sequence>MAAGAQWDGNSMTQDEMMIKDQVIVLDDDDNIIGQGSKWETHRFVPGQPRGILHRAFSVFLFNGEGKLLLQQRAAEKITFPNVWTNTCCSHPLTGFTPTEVDRPEDLADGSVMGVKRAAVRKLDHELGIPAEAVPLSAFKFLTRLHYYAADIVTHGKHSPWGEHEIDYILFIQLSAEPAMKANPEEVSDTRWVSAEELVAMMKEPGLLWSPWFRIIAERWLLPLWWKDLGATLSTDVHVDTKQINRFDPPPEHRGGAGVCGLRDEKDASSSKKKQGAYGKVPVFEESKLRQLARVDEVFMALAYKAGYGGGASNVKIGADLGGHRAFCDDMLGRVSRSFAAVIRQLPPQLCMDVLVFYLVLRALDTVEDDMTAFGSPEDKIHCLRAFHATVLVGLTQNLGSGGGKQGRASVDKFLTANGMVGVGEGDERALLEQFMRVTQVYGSLNSGSRTVIREITRDMGAGMAEFVSKDLGQGTATLEEYNLYCHYVAGLVGQGLSRLFAVTQVELPGIASRMDLANSMGLFLQKTNIIRDYLEDYVDGRAFWPAEVWKKHAVKTGLLGELALPQNARAARACLNELVTDALELIPDCLEYMDQVLDDGVFKFCAIPQVMAAATLAEVYDSERLFRGVVKLRKGRAVKLILSSGTPHGLARHFRAAVRSIAQRVPRNDPSAERTRALCDRLLAALAPRCVAPRAPFAVVVYRVALIALACRHLSRHLAPASGAPLGYVIAPGAALTVMDVVMAVISLMTLGQLFEWAATFVRPAAPAAAAKPKQE</sequence>
<keyword evidence="16" id="KW-1185">Reference proteome</keyword>
<keyword evidence="11" id="KW-0414">Isoprene biosynthesis</keyword>
<dbReference type="AlphaFoldDB" id="A0A835Z055"/>
<comment type="pathway">
    <text evidence="2">Isoprenoid biosynthesis; dimethylallyl diphosphate biosynthesis; dimethylallyl diphosphate from isopentenyl diphosphate: step 1/1.</text>
</comment>
<evidence type="ECO:0000313" key="16">
    <source>
        <dbReference type="Proteomes" id="UP000664859"/>
    </source>
</evidence>
<dbReference type="SFLD" id="SFLDG01018">
    <property type="entry name" value="Squalene/Phytoene_Synthase_Lik"/>
    <property type="match status" value="1"/>
</dbReference>
<comment type="cofactor">
    <cofactor evidence="1">
        <name>Mg(2+)</name>
        <dbReference type="ChEBI" id="CHEBI:18420"/>
    </cofactor>
</comment>
<dbReference type="GO" id="GO:0045338">
    <property type="term" value="P:farnesyl diphosphate metabolic process"/>
    <property type="evidence" value="ECO:0007669"/>
    <property type="project" value="InterPro"/>
</dbReference>
<dbReference type="GO" id="GO:0008299">
    <property type="term" value="P:isoprenoid biosynthetic process"/>
    <property type="evidence" value="ECO:0007669"/>
    <property type="project" value="UniProtKB-KW"/>
</dbReference>
<dbReference type="Pfam" id="PF00494">
    <property type="entry name" value="SQS_PSY"/>
    <property type="match status" value="1"/>
</dbReference>
<evidence type="ECO:0000256" key="3">
    <source>
        <dbReference type="ARBA" id="ARBA00006251"/>
    </source>
</evidence>
<dbReference type="PROSITE" id="PS01044">
    <property type="entry name" value="SQUALEN_PHYTOEN_SYN_1"/>
    <property type="match status" value="1"/>
</dbReference>
<dbReference type="InterPro" id="IPR044844">
    <property type="entry name" value="Trans_IPPS_euk-type"/>
</dbReference>
<keyword evidence="12 15" id="KW-0413">Isomerase</keyword>
<dbReference type="FunFam" id="3.90.79.10:FF:000012">
    <property type="entry name" value="Isopentenyl-diphosphate Delta-isomerase 1"/>
    <property type="match status" value="1"/>
</dbReference>
<dbReference type="Gene3D" id="1.10.600.10">
    <property type="entry name" value="Farnesyl Diphosphate Synthase"/>
    <property type="match status" value="1"/>
</dbReference>
<dbReference type="InterPro" id="IPR019845">
    <property type="entry name" value="Squalene/phytoene_synthase_CS"/>
</dbReference>
<feature type="region of interest" description="Disordered" evidence="13">
    <location>
        <begin position="244"/>
        <end position="274"/>
    </location>
</feature>
<dbReference type="GO" id="GO:0046872">
    <property type="term" value="F:metal ion binding"/>
    <property type="evidence" value="ECO:0007669"/>
    <property type="project" value="UniProtKB-KW"/>
</dbReference>
<dbReference type="EMBL" id="JAFCMP010000223">
    <property type="protein sequence ID" value="KAG5183202.1"/>
    <property type="molecule type" value="Genomic_DNA"/>
</dbReference>
<dbReference type="GO" id="GO:0004452">
    <property type="term" value="F:isopentenyl-diphosphate delta-isomerase activity"/>
    <property type="evidence" value="ECO:0007669"/>
    <property type="project" value="InterPro"/>
</dbReference>
<dbReference type="PROSITE" id="PS51462">
    <property type="entry name" value="NUDIX"/>
    <property type="match status" value="1"/>
</dbReference>
<dbReference type="InterPro" id="IPR000086">
    <property type="entry name" value="NUDIX_hydrolase_dom"/>
</dbReference>
<evidence type="ECO:0000256" key="2">
    <source>
        <dbReference type="ARBA" id="ARBA00004826"/>
    </source>
</evidence>
<evidence type="ECO:0000256" key="8">
    <source>
        <dbReference type="ARBA" id="ARBA00022842"/>
    </source>
</evidence>
<keyword evidence="5" id="KW-0444">Lipid biosynthesis</keyword>
<dbReference type="NCBIfam" id="TIGR01559">
    <property type="entry name" value="squal_synth"/>
    <property type="match status" value="1"/>
</dbReference>
<comment type="similarity">
    <text evidence="3">Belongs to the phytoene/squalene synthase family.</text>
</comment>
<name>A0A835Z055_9STRA</name>
<dbReference type="SFLD" id="SFLDS00005">
    <property type="entry name" value="Isoprenoid_Synthase_Type_I"/>
    <property type="match status" value="1"/>
</dbReference>
<feature type="compositionally biased region" description="Basic and acidic residues" evidence="13">
    <location>
        <begin position="244"/>
        <end position="255"/>
    </location>
</feature>
<evidence type="ECO:0000256" key="12">
    <source>
        <dbReference type="ARBA" id="ARBA00023235"/>
    </source>
</evidence>
<keyword evidence="9" id="KW-0752">Steroid biosynthesis</keyword>
<dbReference type="SUPFAM" id="SSF55811">
    <property type="entry name" value="Nudix"/>
    <property type="match status" value="1"/>
</dbReference>
<dbReference type="NCBIfam" id="TIGR02150">
    <property type="entry name" value="IPP_isom_1"/>
    <property type="match status" value="1"/>
</dbReference>
<dbReference type="SUPFAM" id="SSF48576">
    <property type="entry name" value="Terpenoid synthases"/>
    <property type="match status" value="1"/>
</dbReference>
<organism evidence="15 16">
    <name type="scientific">Tribonema minus</name>
    <dbReference type="NCBI Taxonomy" id="303371"/>
    <lineage>
        <taxon>Eukaryota</taxon>
        <taxon>Sar</taxon>
        <taxon>Stramenopiles</taxon>
        <taxon>Ochrophyta</taxon>
        <taxon>PX clade</taxon>
        <taxon>Xanthophyceae</taxon>
        <taxon>Tribonematales</taxon>
        <taxon>Tribonemataceae</taxon>
        <taxon>Tribonema</taxon>
    </lineage>
</organism>
<evidence type="ECO:0000256" key="11">
    <source>
        <dbReference type="ARBA" id="ARBA00023229"/>
    </source>
</evidence>
<evidence type="ECO:0000256" key="9">
    <source>
        <dbReference type="ARBA" id="ARBA00022955"/>
    </source>
</evidence>
<dbReference type="InterPro" id="IPR015797">
    <property type="entry name" value="NUDIX_hydrolase-like_dom_sf"/>
</dbReference>
<dbReference type="PANTHER" id="PTHR11626">
    <property type="entry name" value="FARNESYL-DIPHOSPHATE FARNESYLTRANSFERASE"/>
    <property type="match status" value="1"/>
</dbReference>
<proteinExistence type="inferred from homology"/>
<comment type="similarity">
    <text evidence="4">Belongs to the IPP isomerase type 1 family.</text>
</comment>
<evidence type="ECO:0000313" key="15">
    <source>
        <dbReference type="EMBL" id="KAG5183202.1"/>
    </source>
</evidence>
<reference evidence="15" key="1">
    <citation type="submission" date="2021-02" db="EMBL/GenBank/DDBJ databases">
        <title>First Annotated Genome of the Yellow-green Alga Tribonema minus.</title>
        <authorList>
            <person name="Mahan K.M."/>
        </authorList>
    </citation>
    <scope>NUCLEOTIDE SEQUENCE</scope>
    <source>
        <strain evidence="15">UTEX B ZZ1240</strain>
    </source>
</reference>
<gene>
    <name evidence="15" type="ORF">JKP88DRAFT_195825</name>
</gene>
<dbReference type="Pfam" id="PF00293">
    <property type="entry name" value="NUDIX"/>
    <property type="match status" value="1"/>
</dbReference>
<dbReference type="Proteomes" id="UP000664859">
    <property type="component" value="Unassembled WGS sequence"/>
</dbReference>
<accession>A0A835Z055</accession>
<evidence type="ECO:0000256" key="5">
    <source>
        <dbReference type="ARBA" id="ARBA00022516"/>
    </source>
</evidence>
<dbReference type="PANTHER" id="PTHR11626:SF2">
    <property type="entry name" value="SQUALENE SYNTHASE"/>
    <property type="match status" value="1"/>
</dbReference>
<dbReference type="InterPro" id="IPR008949">
    <property type="entry name" value="Isoprenoid_synthase_dom_sf"/>
</dbReference>
<dbReference type="GO" id="GO:0050992">
    <property type="term" value="P:dimethylallyl diphosphate biosynthetic process"/>
    <property type="evidence" value="ECO:0007669"/>
    <property type="project" value="UniProtKB-UniPathway"/>
</dbReference>
<protein>
    <submittedName>
        <fullName evidence="15">Isopentenyl-diphosphate delta-isomerase type 1 fused to squalene synthase</fullName>
    </submittedName>
</protein>
<keyword evidence="10" id="KW-0443">Lipid metabolism</keyword>
<evidence type="ECO:0000256" key="4">
    <source>
        <dbReference type="ARBA" id="ARBA00007579"/>
    </source>
</evidence>
<dbReference type="GO" id="GO:0005789">
    <property type="term" value="C:endoplasmic reticulum membrane"/>
    <property type="evidence" value="ECO:0007669"/>
    <property type="project" value="TreeGrafter"/>
</dbReference>
<evidence type="ECO:0000256" key="13">
    <source>
        <dbReference type="SAM" id="MobiDB-lite"/>
    </source>
</evidence>
<dbReference type="InterPro" id="IPR011876">
    <property type="entry name" value="IsopentenylPP_isomerase_typ1"/>
</dbReference>
<keyword evidence="6" id="KW-0808">Transferase</keyword>
<evidence type="ECO:0000259" key="14">
    <source>
        <dbReference type="PROSITE" id="PS51462"/>
    </source>
</evidence>
<dbReference type="InterPro" id="IPR002060">
    <property type="entry name" value="Squ/phyt_synthse"/>
</dbReference>
<evidence type="ECO:0000256" key="1">
    <source>
        <dbReference type="ARBA" id="ARBA00001946"/>
    </source>
</evidence>
<dbReference type="CDD" id="cd02885">
    <property type="entry name" value="NUDIX_IPP_Isomerase"/>
    <property type="match status" value="1"/>
</dbReference>
<keyword evidence="8" id="KW-0460">Magnesium</keyword>
<dbReference type="UniPathway" id="UPA00059">
    <property type="reaction ID" value="UER00104"/>
</dbReference>